<evidence type="ECO:0000313" key="3">
    <source>
        <dbReference type="EMBL" id="TWR59521.1"/>
    </source>
</evidence>
<reference evidence="3 4" key="1">
    <citation type="submission" date="2019-06" db="EMBL/GenBank/DDBJ databases">
        <title>Pseudomonas bimorpha sp. nov. isolated from bovine raw milk and skim milk concentrate.</title>
        <authorList>
            <person name="Hofmann K."/>
            <person name="Huptas C."/>
            <person name="Doll E."/>
            <person name="Scherer S."/>
            <person name="Wenning M."/>
        </authorList>
    </citation>
    <scope>NUCLEOTIDE SEQUENCE [LARGE SCALE GENOMIC DNA]</scope>
    <source>
        <strain evidence="3 4">DSM 17515</strain>
    </source>
</reference>
<evidence type="ECO:0000256" key="1">
    <source>
        <dbReference type="SAM" id="MobiDB-lite"/>
    </source>
</evidence>
<dbReference type="Proteomes" id="UP000317267">
    <property type="component" value="Unassembled WGS sequence"/>
</dbReference>
<keyword evidence="2" id="KW-1133">Transmembrane helix</keyword>
<feature type="region of interest" description="Disordered" evidence="1">
    <location>
        <begin position="41"/>
        <end position="61"/>
    </location>
</feature>
<protein>
    <submittedName>
        <fullName evidence="3">Uncharacterized protein</fullName>
    </submittedName>
</protein>
<feature type="compositionally biased region" description="Basic residues" evidence="1">
    <location>
        <begin position="42"/>
        <end position="53"/>
    </location>
</feature>
<dbReference type="OrthoDB" id="7014100at2"/>
<name>A0A5C5P4L8_9PSED</name>
<gene>
    <name evidence="3" type="ORF">FIV39_27530</name>
</gene>
<keyword evidence="2" id="KW-0472">Membrane</keyword>
<evidence type="ECO:0000313" key="4">
    <source>
        <dbReference type="Proteomes" id="UP000317267"/>
    </source>
</evidence>
<evidence type="ECO:0000256" key="2">
    <source>
        <dbReference type="SAM" id="Phobius"/>
    </source>
</evidence>
<comment type="caution">
    <text evidence="3">The sequence shown here is derived from an EMBL/GenBank/DDBJ whole genome shotgun (WGS) entry which is preliminary data.</text>
</comment>
<organism evidence="3 4">
    <name type="scientific">Pseudomonas grimontii</name>
    <dbReference type="NCBI Taxonomy" id="129847"/>
    <lineage>
        <taxon>Bacteria</taxon>
        <taxon>Pseudomonadati</taxon>
        <taxon>Pseudomonadota</taxon>
        <taxon>Gammaproteobacteria</taxon>
        <taxon>Pseudomonadales</taxon>
        <taxon>Pseudomonadaceae</taxon>
        <taxon>Pseudomonas</taxon>
    </lineage>
</organism>
<dbReference type="AlphaFoldDB" id="A0A5C5P4L8"/>
<keyword evidence="2" id="KW-0812">Transmembrane</keyword>
<proteinExistence type="predicted"/>
<dbReference type="EMBL" id="VFES01000024">
    <property type="protein sequence ID" value="TWR59521.1"/>
    <property type="molecule type" value="Genomic_DNA"/>
</dbReference>
<sequence length="61" mass="6443">MLPMAYFGPTIFLDQTGYISVAAVTAAYGSALTAAHFWKGPKVSKRPSPHHSAPRPGSVCP</sequence>
<accession>A0A5C5P4L8</accession>
<feature type="transmembrane region" description="Helical" evidence="2">
    <location>
        <begin position="16"/>
        <end position="38"/>
    </location>
</feature>